<keyword evidence="3" id="KW-1185">Reference proteome</keyword>
<keyword evidence="1" id="KW-0812">Transmembrane</keyword>
<reference evidence="2 3" key="1">
    <citation type="journal article" date="2016" name="Sci. Rep.">
        <title>Metabolic traits of an uncultured archaeal lineage -MSBL1- from brine pools of the Red Sea.</title>
        <authorList>
            <person name="Mwirichia R."/>
            <person name="Alam I."/>
            <person name="Rashid M."/>
            <person name="Vinu M."/>
            <person name="Ba-Alawi W."/>
            <person name="Anthony Kamau A."/>
            <person name="Kamanda Ngugi D."/>
            <person name="Goker M."/>
            <person name="Klenk H.P."/>
            <person name="Bajic V."/>
            <person name="Stingl U."/>
        </authorList>
    </citation>
    <scope>NUCLEOTIDE SEQUENCE [LARGE SCALE GENOMIC DNA]</scope>
    <source>
        <strain evidence="2">SCGC-AAA259D18</strain>
    </source>
</reference>
<protein>
    <recommendedName>
        <fullName evidence="4">GOLD domain-containing protein</fullName>
    </recommendedName>
</protein>
<keyword evidence="1" id="KW-1133">Transmembrane helix</keyword>
<dbReference type="EMBL" id="LHXM01000012">
    <property type="protein sequence ID" value="KXA91802.1"/>
    <property type="molecule type" value="Genomic_DNA"/>
</dbReference>
<dbReference type="Proteomes" id="UP000070195">
    <property type="component" value="Unassembled WGS sequence"/>
</dbReference>
<evidence type="ECO:0000313" key="2">
    <source>
        <dbReference type="EMBL" id="KXA91802.1"/>
    </source>
</evidence>
<evidence type="ECO:0000313" key="3">
    <source>
        <dbReference type="Proteomes" id="UP000070195"/>
    </source>
</evidence>
<dbReference type="AlphaFoldDB" id="A0A133UC74"/>
<evidence type="ECO:0000256" key="1">
    <source>
        <dbReference type="SAM" id="Phobius"/>
    </source>
</evidence>
<evidence type="ECO:0008006" key="4">
    <source>
        <dbReference type="Google" id="ProtNLM"/>
    </source>
</evidence>
<name>A0A133UC74_9EURY</name>
<sequence>MKNEKTNDQRIVGSITVILTLILLVLGLDAVFIHGREYHESTDFIPPHSNITLKKDLQRRDKINIQINTLEERPVQLLVKGGGIDYSIKGSRMDFNVSIPTSSHYRFTLSNPEDNHLLVNYDYEIVLMHSFWSGVALSVFAIIMAINTLFRFREEVSKGIKSFLESMRKYLPQIS</sequence>
<accession>A0A133UC74</accession>
<gene>
    <name evidence="2" type="ORF">AKJ63_00865</name>
</gene>
<proteinExistence type="predicted"/>
<keyword evidence="1" id="KW-0472">Membrane</keyword>
<comment type="caution">
    <text evidence="2">The sequence shown here is derived from an EMBL/GenBank/DDBJ whole genome shotgun (WGS) entry which is preliminary data.</text>
</comment>
<organism evidence="2 3">
    <name type="scientific">candidate division MSBL1 archaeon SCGC-AAA259D18</name>
    <dbReference type="NCBI Taxonomy" id="1698262"/>
    <lineage>
        <taxon>Archaea</taxon>
        <taxon>Methanobacteriati</taxon>
        <taxon>Methanobacteriota</taxon>
        <taxon>candidate division MSBL1</taxon>
    </lineage>
</organism>
<feature type="transmembrane region" description="Helical" evidence="1">
    <location>
        <begin position="12"/>
        <end position="33"/>
    </location>
</feature>
<feature type="transmembrane region" description="Helical" evidence="1">
    <location>
        <begin position="131"/>
        <end position="150"/>
    </location>
</feature>